<feature type="transmembrane region" description="Helical" evidence="1">
    <location>
        <begin position="59"/>
        <end position="85"/>
    </location>
</feature>
<accession>A0A3P8BHR0</accession>
<gene>
    <name evidence="2" type="ORF">HPBE_LOCUS8337</name>
</gene>
<dbReference type="WBParaSite" id="HPBE_0000833601-mRNA-1">
    <property type="protein sequence ID" value="HPBE_0000833601-mRNA-1"/>
    <property type="gene ID" value="HPBE_0000833601"/>
</dbReference>
<organism evidence="3 4">
    <name type="scientific">Heligmosomoides polygyrus</name>
    <name type="common">Parasitic roundworm</name>
    <dbReference type="NCBI Taxonomy" id="6339"/>
    <lineage>
        <taxon>Eukaryota</taxon>
        <taxon>Metazoa</taxon>
        <taxon>Ecdysozoa</taxon>
        <taxon>Nematoda</taxon>
        <taxon>Chromadorea</taxon>
        <taxon>Rhabditida</taxon>
        <taxon>Rhabditina</taxon>
        <taxon>Rhabditomorpha</taxon>
        <taxon>Strongyloidea</taxon>
        <taxon>Heligmosomidae</taxon>
        <taxon>Heligmosomoides</taxon>
    </lineage>
</organism>
<evidence type="ECO:0000313" key="4">
    <source>
        <dbReference type="WBParaSite" id="HPBE_0000833601-mRNA-1"/>
    </source>
</evidence>
<proteinExistence type="predicted"/>
<feature type="transmembrane region" description="Helical" evidence="1">
    <location>
        <begin position="26"/>
        <end position="47"/>
    </location>
</feature>
<keyword evidence="1" id="KW-0812">Transmembrane</keyword>
<dbReference type="OrthoDB" id="5860646at2759"/>
<dbReference type="EMBL" id="UZAH01026124">
    <property type="protein sequence ID" value="VDO75958.1"/>
    <property type="molecule type" value="Genomic_DNA"/>
</dbReference>
<evidence type="ECO:0000313" key="2">
    <source>
        <dbReference type="EMBL" id="VDO75958.1"/>
    </source>
</evidence>
<reference evidence="2 3" key="1">
    <citation type="submission" date="2018-11" db="EMBL/GenBank/DDBJ databases">
        <authorList>
            <consortium name="Pathogen Informatics"/>
        </authorList>
    </citation>
    <scope>NUCLEOTIDE SEQUENCE [LARGE SCALE GENOMIC DNA]</scope>
</reference>
<feature type="transmembrane region" description="Helical" evidence="1">
    <location>
        <begin position="253"/>
        <end position="277"/>
    </location>
</feature>
<feature type="transmembrane region" description="Helical" evidence="1">
    <location>
        <begin position="105"/>
        <end position="127"/>
    </location>
</feature>
<keyword evidence="1" id="KW-1133">Transmembrane helix</keyword>
<sequence>MGDGDGPITSYNLFCIRTKDRNAVELVFFFVSLAAIPLTVLTIVLILTKTPQEMRKYEWILLNLTVTSFVTDVVICFLFDPIPLFPEIACYSLTWFANSSEDSNYILFCASIILLQCTFCGTLVAFLHRLNALQPLAEKLDFILNFNICYKTAAVYLLGNVPVIVVLITSYKSRSEMKPFVISSPQLRFLERYRSYLATHNNDYRFTEFQIVWVCSALGIMLFCVLIAGFIIIHLHRKRESMSKKTLSMHRQLIFHLIIQCLTPAITAVIPMMILFATRYFRVPFGSDCKFPNTLLLFAAEGHYVSKENIALL</sequence>
<dbReference type="PANTHER" id="PTHR22941:SF26">
    <property type="entry name" value="SERPENTINE RECEPTOR, CLASS H"/>
    <property type="match status" value="1"/>
</dbReference>
<evidence type="ECO:0000313" key="3">
    <source>
        <dbReference type="Proteomes" id="UP000050761"/>
    </source>
</evidence>
<feature type="transmembrane region" description="Helical" evidence="1">
    <location>
        <begin position="211"/>
        <end position="233"/>
    </location>
</feature>
<feature type="transmembrane region" description="Helical" evidence="1">
    <location>
        <begin position="148"/>
        <end position="171"/>
    </location>
</feature>
<reference evidence="4" key="2">
    <citation type="submission" date="2019-09" db="UniProtKB">
        <authorList>
            <consortium name="WormBaseParasite"/>
        </authorList>
    </citation>
    <scope>IDENTIFICATION</scope>
</reference>
<dbReference type="Proteomes" id="UP000050761">
    <property type="component" value="Unassembled WGS sequence"/>
</dbReference>
<accession>A0A183FLY4</accession>
<dbReference type="InterPro" id="IPR053220">
    <property type="entry name" value="Nematode_rcpt-like_serp_H"/>
</dbReference>
<name>A0A183FLY4_HELPZ</name>
<dbReference type="PANTHER" id="PTHR22941">
    <property type="entry name" value="SERPENTINE RECEPTOR"/>
    <property type="match status" value="1"/>
</dbReference>
<dbReference type="Pfam" id="PF10318">
    <property type="entry name" value="7TM_GPCR_Srh"/>
    <property type="match status" value="1"/>
</dbReference>
<protein>
    <submittedName>
        <fullName evidence="4">G_PROTEIN_RECEP_F1_2 domain-containing protein</fullName>
    </submittedName>
</protein>
<evidence type="ECO:0000256" key="1">
    <source>
        <dbReference type="SAM" id="Phobius"/>
    </source>
</evidence>
<dbReference type="AlphaFoldDB" id="A0A183FLY4"/>
<keyword evidence="1" id="KW-0472">Membrane</keyword>
<dbReference type="InterPro" id="IPR019422">
    <property type="entry name" value="7TM_GPCR_serpentine_rcpt_Srh"/>
</dbReference>
<keyword evidence="3" id="KW-1185">Reference proteome</keyword>